<gene>
    <name evidence="2" type="ORF">SNE40_019711</name>
</gene>
<reference evidence="2 3" key="1">
    <citation type="submission" date="2024-01" db="EMBL/GenBank/DDBJ databases">
        <title>The genome of the rayed Mediterranean limpet Patella caerulea (Linnaeus, 1758).</title>
        <authorList>
            <person name="Anh-Thu Weber A."/>
            <person name="Halstead-Nussloch G."/>
        </authorList>
    </citation>
    <scope>NUCLEOTIDE SEQUENCE [LARGE SCALE GENOMIC DNA]</scope>
    <source>
        <strain evidence="2">AATW-2023a</strain>
        <tissue evidence="2">Whole specimen</tissue>
    </source>
</reference>
<sequence>MLTHVTYKRDQLLSKCCSNILSKADCDTLKSLTCDIIKRKKTSRGCSSGGNRRRKIKDDCFRSNSGTVNFTNFSYLTQVKDSPARELLNSTVSLLNARSVKHKTIELNDFICEHDLDILAVTEIWLGANDDAVFVPDAYFIQHKPRHSRNGGGLALIYKNLFELQTQNQTSYSSFEYLDCIVDSLSSAFRIDVLYRPPDNRLKSKFIDEFSDLINQLAKCSLELVILGDFNCHVDNINDKFSFQFCELLQVHSLIQHVNTTTHNQGHTLDLVITRQKHLINNLSVRDKLLSDHFPIILNLNIRKEQFETRQISFRKFKSLNDADLSSSLCSSNLNSIYQINDVNSKAAYFNKCVQNIIDDLAPIHTKIFRLRPSAP</sequence>
<dbReference type="EMBL" id="JAZGQO010000014">
    <property type="protein sequence ID" value="KAK6171545.1"/>
    <property type="molecule type" value="Genomic_DNA"/>
</dbReference>
<organism evidence="2 3">
    <name type="scientific">Patella caerulea</name>
    <name type="common">Rayed Mediterranean limpet</name>
    <dbReference type="NCBI Taxonomy" id="87958"/>
    <lineage>
        <taxon>Eukaryota</taxon>
        <taxon>Metazoa</taxon>
        <taxon>Spiralia</taxon>
        <taxon>Lophotrochozoa</taxon>
        <taxon>Mollusca</taxon>
        <taxon>Gastropoda</taxon>
        <taxon>Patellogastropoda</taxon>
        <taxon>Patelloidea</taxon>
        <taxon>Patellidae</taxon>
        <taxon>Patella</taxon>
    </lineage>
</organism>
<keyword evidence="3" id="KW-1185">Reference proteome</keyword>
<proteinExistence type="predicted"/>
<dbReference type="AlphaFoldDB" id="A0AAN8J7I7"/>
<dbReference type="Gene3D" id="3.60.10.10">
    <property type="entry name" value="Endonuclease/exonuclease/phosphatase"/>
    <property type="match status" value="1"/>
</dbReference>
<name>A0AAN8J7I7_PATCE</name>
<accession>A0AAN8J7I7</accession>
<dbReference type="SUPFAM" id="SSF56219">
    <property type="entry name" value="DNase I-like"/>
    <property type="match status" value="1"/>
</dbReference>
<dbReference type="InterPro" id="IPR005135">
    <property type="entry name" value="Endo/exonuclease/phosphatase"/>
</dbReference>
<evidence type="ECO:0000259" key="1">
    <source>
        <dbReference type="Pfam" id="PF14529"/>
    </source>
</evidence>
<evidence type="ECO:0000313" key="2">
    <source>
        <dbReference type="EMBL" id="KAK6171545.1"/>
    </source>
</evidence>
<evidence type="ECO:0000313" key="3">
    <source>
        <dbReference type="Proteomes" id="UP001347796"/>
    </source>
</evidence>
<feature type="domain" description="Endonuclease/exonuclease/phosphatase" evidence="1">
    <location>
        <begin position="193"/>
        <end position="297"/>
    </location>
</feature>
<dbReference type="Proteomes" id="UP001347796">
    <property type="component" value="Unassembled WGS sequence"/>
</dbReference>
<dbReference type="PANTHER" id="PTHR46670">
    <property type="entry name" value="ENDO/EXONUCLEASE/PHOSPHATASE DOMAIN-CONTAINING PROTEIN"/>
    <property type="match status" value="1"/>
</dbReference>
<dbReference type="InterPro" id="IPR036691">
    <property type="entry name" value="Endo/exonu/phosph_ase_sf"/>
</dbReference>
<dbReference type="PANTHER" id="PTHR46670:SF3">
    <property type="entry name" value="ENDONUCLEASE_EXONUCLEASE_PHOSPHATASE DOMAIN-CONTAINING PROTEIN"/>
    <property type="match status" value="1"/>
</dbReference>
<comment type="caution">
    <text evidence="2">The sequence shown here is derived from an EMBL/GenBank/DDBJ whole genome shotgun (WGS) entry which is preliminary data.</text>
</comment>
<dbReference type="Pfam" id="PF14529">
    <property type="entry name" value="Exo_endo_phos_2"/>
    <property type="match status" value="1"/>
</dbReference>
<dbReference type="GO" id="GO:0003824">
    <property type="term" value="F:catalytic activity"/>
    <property type="evidence" value="ECO:0007669"/>
    <property type="project" value="InterPro"/>
</dbReference>
<protein>
    <recommendedName>
        <fullName evidence="1">Endonuclease/exonuclease/phosphatase domain-containing protein</fullName>
    </recommendedName>
</protein>